<proteinExistence type="predicted"/>
<dbReference type="EMBL" id="JANBPW010003154">
    <property type="protein sequence ID" value="KAJ1938491.1"/>
    <property type="molecule type" value="Genomic_DNA"/>
</dbReference>
<evidence type="ECO:0000313" key="1">
    <source>
        <dbReference type="EMBL" id="KAJ1938491.1"/>
    </source>
</evidence>
<protein>
    <submittedName>
        <fullName evidence="1">Iqgap- protein</fullName>
    </submittedName>
</protein>
<sequence length="270" mass="30442">MAFDESEEHEPQTAPAGSSDPPMATPRLRSHTVVDSPPPWAAFMKPGTAISNTASNGRPLSAMLVDPPDSPSVMGMKGRHRLQKDASHVDRDSIFMRNGRWCDFERKNLAAYEYLCHVSEAKEWIEACIGEELPEIDTLEDSLRNGVGLAKLAKTFCPEAVGKIYQQDSVKRSFKFTDNINFFLQAIRQVKLPRLFHFELTDLYDRKNMPRVIYCVHALSHFLVKMGIAPGMKDLVGHLEFSEAQLRQTQAELDNLGLNVPSFHRIESDI</sequence>
<accession>A0ACC1J5U4</accession>
<gene>
    <name evidence="1" type="primary">IQG1_2</name>
    <name evidence="1" type="ORF">FBU59_004420</name>
</gene>
<dbReference type="Proteomes" id="UP001150603">
    <property type="component" value="Unassembled WGS sequence"/>
</dbReference>
<name>A0ACC1J5U4_9FUNG</name>
<evidence type="ECO:0000313" key="2">
    <source>
        <dbReference type="Proteomes" id="UP001150603"/>
    </source>
</evidence>
<comment type="caution">
    <text evidence="1">The sequence shown here is derived from an EMBL/GenBank/DDBJ whole genome shotgun (WGS) entry which is preliminary data.</text>
</comment>
<keyword evidence="2" id="KW-1185">Reference proteome</keyword>
<feature type="non-terminal residue" evidence="1">
    <location>
        <position position="270"/>
    </location>
</feature>
<reference evidence="1" key="1">
    <citation type="submission" date="2022-07" db="EMBL/GenBank/DDBJ databases">
        <title>Phylogenomic reconstructions and comparative analyses of Kickxellomycotina fungi.</title>
        <authorList>
            <person name="Reynolds N.K."/>
            <person name="Stajich J.E."/>
            <person name="Barry K."/>
            <person name="Grigoriev I.V."/>
            <person name="Crous P."/>
            <person name="Smith M.E."/>
        </authorList>
    </citation>
    <scope>NUCLEOTIDE SEQUENCE</scope>
    <source>
        <strain evidence="1">NRRL 5244</strain>
    </source>
</reference>
<organism evidence="1 2">
    <name type="scientific">Linderina macrospora</name>
    <dbReference type="NCBI Taxonomy" id="4868"/>
    <lineage>
        <taxon>Eukaryota</taxon>
        <taxon>Fungi</taxon>
        <taxon>Fungi incertae sedis</taxon>
        <taxon>Zoopagomycota</taxon>
        <taxon>Kickxellomycotina</taxon>
        <taxon>Kickxellomycetes</taxon>
        <taxon>Kickxellales</taxon>
        <taxon>Kickxellaceae</taxon>
        <taxon>Linderina</taxon>
    </lineage>
</organism>